<accession>A0A8H4M3X3</accession>
<organism evidence="2 3">
    <name type="scientific">Aspergillus fumigatiaffinis</name>
    <dbReference type="NCBI Taxonomy" id="340414"/>
    <lineage>
        <taxon>Eukaryota</taxon>
        <taxon>Fungi</taxon>
        <taxon>Dikarya</taxon>
        <taxon>Ascomycota</taxon>
        <taxon>Pezizomycotina</taxon>
        <taxon>Eurotiomycetes</taxon>
        <taxon>Eurotiomycetidae</taxon>
        <taxon>Eurotiales</taxon>
        <taxon>Aspergillaceae</taxon>
        <taxon>Aspergillus</taxon>
        <taxon>Aspergillus subgen. Fumigati</taxon>
    </lineage>
</organism>
<sequence length="260" mass="29267">MPSYFECPFLYLSSLITTLLYALLTQSNILRVTGLPVASTSRVKFEVVWFPWYTQNLTQFELVSIRDSIPFDGNLRLRLAIAQQDAERFEEADKDTKKALKDDTQWKAYLCEIKKIAVANNDKKIDVGKFSSARSFQLHIRNDTPTDLPKGNISSKTRAKSKKDGFPTATVENSSTVKAMADAETQSSDPIDDPDSAHEAQRNYLYHGCGLSNFSAAHPDSVKHLFARRNTRSREHGSLKFSRRVELLRQESKKAALGSG</sequence>
<evidence type="ECO:0000256" key="1">
    <source>
        <dbReference type="SAM" id="MobiDB-lite"/>
    </source>
</evidence>
<feature type="region of interest" description="Disordered" evidence="1">
    <location>
        <begin position="142"/>
        <end position="170"/>
    </location>
</feature>
<reference evidence="2" key="2">
    <citation type="submission" date="2020-04" db="EMBL/GenBank/DDBJ databases">
        <authorList>
            <person name="Santos R.A.C."/>
            <person name="Steenwyk J.L."/>
            <person name="Rivero-Menendez O."/>
            <person name="Mead M.E."/>
            <person name="Silva L.P."/>
            <person name="Bastos R.W."/>
            <person name="Alastruey-Izquierdo A."/>
            <person name="Goldman G.H."/>
            <person name="Rokas A."/>
        </authorList>
    </citation>
    <scope>NUCLEOTIDE SEQUENCE</scope>
    <source>
        <strain evidence="2">CNM-CM6805</strain>
    </source>
</reference>
<dbReference type="EMBL" id="JAAAPX010000005">
    <property type="protein sequence ID" value="KAF4244627.1"/>
    <property type="molecule type" value="Genomic_DNA"/>
</dbReference>
<proteinExistence type="predicted"/>
<gene>
    <name evidence="2" type="ORF">CNMCM6805_008025</name>
</gene>
<comment type="caution">
    <text evidence="2">The sequence shown here is derived from an EMBL/GenBank/DDBJ whole genome shotgun (WGS) entry which is preliminary data.</text>
</comment>
<keyword evidence="3" id="KW-1185">Reference proteome</keyword>
<dbReference type="AlphaFoldDB" id="A0A8H4M3X3"/>
<dbReference type="OrthoDB" id="4508301at2759"/>
<dbReference type="Proteomes" id="UP000653565">
    <property type="component" value="Unassembled WGS sequence"/>
</dbReference>
<evidence type="ECO:0000313" key="2">
    <source>
        <dbReference type="EMBL" id="KAF4244627.1"/>
    </source>
</evidence>
<reference evidence="2" key="1">
    <citation type="journal article" date="2020" name="bioRxiv">
        <title>Genomic and phenotypic heterogeneity of clinical isolates of the human pathogens Aspergillus fumigatus, Aspergillus lentulus and Aspergillus fumigatiaffinis.</title>
        <authorList>
            <person name="dos Santos R.A.C."/>
            <person name="Steenwyk J.L."/>
            <person name="Rivero-Menendez O."/>
            <person name="Mead M.E."/>
            <person name="Silva L.P."/>
            <person name="Bastos R.W."/>
            <person name="Alastruey-Izquierdo A."/>
            <person name="Goldman G.H."/>
            <person name="Rokas A."/>
        </authorList>
    </citation>
    <scope>NUCLEOTIDE SEQUENCE</scope>
    <source>
        <strain evidence="2">CNM-CM6805</strain>
    </source>
</reference>
<evidence type="ECO:0000313" key="3">
    <source>
        <dbReference type="Proteomes" id="UP000653565"/>
    </source>
</evidence>
<protein>
    <submittedName>
        <fullName evidence="2">Uncharacterized protein</fullName>
    </submittedName>
</protein>
<name>A0A8H4M3X3_9EURO</name>